<dbReference type="SUPFAM" id="SSF53800">
    <property type="entry name" value="Chelatase"/>
    <property type="match status" value="1"/>
</dbReference>
<keyword evidence="1" id="KW-0479">Metal-binding</keyword>
<keyword evidence="4" id="KW-1185">Reference proteome</keyword>
<organism evidence="3 4">
    <name type="scientific">Streptomyces triticirhizae</name>
    <dbReference type="NCBI Taxonomy" id="2483353"/>
    <lineage>
        <taxon>Bacteria</taxon>
        <taxon>Bacillati</taxon>
        <taxon>Actinomycetota</taxon>
        <taxon>Actinomycetes</taxon>
        <taxon>Kitasatosporales</taxon>
        <taxon>Streptomycetaceae</taxon>
        <taxon>Streptomyces</taxon>
    </lineage>
</organism>
<protein>
    <submittedName>
        <fullName evidence="3">Sirohydrochlorin chelatase</fullName>
    </submittedName>
</protein>
<evidence type="ECO:0000256" key="2">
    <source>
        <dbReference type="ARBA" id="ARBA00023239"/>
    </source>
</evidence>
<sequence length="265" mass="27306">MTGGPHVPGGGAAPPALLLVAHGSRDPRHAATVLALAARVREAAPGTAVSCGFLDFNLPRVADVLGELRAAGHRSAVAVPLLLNRAFHATSDIPKLLAGERARLPELTVWQSEVLGPHPLLTGLLERRLAEANGRPLAGRSDTGVVLASAGTSDPAGRAALEALAERWRRTAGWGAVISAYASASAPDTALAVRALRAEGLRRVVVAPYVIAPGRLPDRITVGAREAGADLLAPVLGAAPELAQVVLHRYRAAASRRRPALPLAG</sequence>
<evidence type="ECO:0000256" key="1">
    <source>
        <dbReference type="ARBA" id="ARBA00022723"/>
    </source>
</evidence>
<evidence type="ECO:0000313" key="4">
    <source>
        <dbReference type="Proteomes" id="UP000278673"/>
    </source>
</evidence>
<proteinExistence type="predicted"/>
<keyword evidence="2" id="KW-0456">Lyase</keyword>
<comment type="caution">
    <text evidence="3">The sequence shown here is derived from an EMBL/GenBank/DDBJ whole genome shotgun (WGS) entry which is preliminary data.</text>
</comment>
<dbReference type="GO" id="GO:0016829">
    <property type="term" value="F:lyase activity"/>
    <property type="evidence" value="ECO:0007669"/>
    <property type="project" value="UniProtKB-KW"/>
</dbReference>
<dbReference type="PANTHER" id="PTHR33542:SF5">
    <property type="entry name" value="FERROCHELATASE CHE1"/>
    <property type="match status" value="1"/>
</dbReference>
<dbReference type="Gene3D" id="3.40.50.1400">
    <property type="match status" value="2"/>
</dbReference>
<gene>
    <name evidence="3" type="ORF">EBN88_10525</name>
</gene>
<dbReference type="CDD" id="cd03416">
    <property type="entry name" value="CbiX_SirB_N"/>
    <property type="match status" value="1"/>
</dbReference>
<dbReference type="AlphaFoldDB" id="A0A3M2M3P8"/>
<dbReference type="InterPro" id="IPR050963">
    <property type="entry name" value="Sirohydro_Cobaltochel/CbiX"/>
</dbReference>
<dbReference type="PANTHER" id="PTHR33542">
    <property type="entry name" value="SIROHYDROCHLORIN FERROCHELATASE, CHLOROPLASTIC"/>
    <property type="match status" value="1"/>
</dbReference>
<dbReference type="InterPro" id="IPR002762">
    <property type="entry name" value="CbiX-like"/>
</dbReference>
<dbReference type="Pfam" id="PF01903">
    <property type="entry name" value="CbiX"/>
    <property type="match status" value="2"/>
</dbReference>
<dbReference type="Proteomes" id="UP000278673">
    <property type="component" value="Unassembled WGS sequence"/>
</dbReference>
<dbReference type="RefSeq" id="WP_122183550.1">
    <property type="nucleotide sequence ID" value="NZ_RFFJ01000042.1"/>
</dbReference>
<dbReference type="EMBL" id="RFFJ01000042">
    <property type="protein sequence ID" value="RMI41748.1"/>
    <property type="molecule type" value="Genomic_DNA"/>
</dbReference>
<reference evidence="3 4" key="1">
    <citation type="submission" date="2018-10" db="EMBL/GenBank/DDBJ databases">
        <title>Isolation, diversity and antifungal activity of actinobacteria from wheat.</title>
        <authorList>
            <person name="Han C."/>
        </authorList>
    </citation>
    <scope>NUCLEOTIDE SEQUENCE [LARGE SCALE GENOMIC DNA]</scope>
    <source>
        <strain evidence="3 4">NEAU-YY642</strain>
    </source>
</reference>
<dbReference type="GO" id="GO:0046872">
    <property type="term" value="F:metal ion binding"/>
    <property type="evidence" value="ECO:0007669"/>
    <property type="project" value="UniProtKB-KW"/>
</dbReference>
<name>A0A3M2M3P8_9ACTN</name>
<accession>A0A3M2M3P8</accession>
<evidence type="ECO:0000313" key="3">
    <source>
        <dbReference type="EMBL" id="RMI41748.1"/>
    </source>
</evidence>